<accession>A0A9W6UD61</accession>
<evidence type="ECO:0000313" key="2">
    <source>
        <dbReference type="EMBL" id="GMF29957.1"/>
    </source>
</evidence>
<dbReference type="AlphaFoldDB" id="A0A9W6UD61"/>
<sequence>MAGSGSRKKEGRRQLAESGPSRQSRRVANLGVEPHRSLEDVERDARKANTERRKAAKEAKEVLAQEGVTSGSKRMAYRFKCQGTEAVPWTRHVLVQGREQLHGQHSPAVAAPKERCCVGLDC</sequence>
<organism evidence="2 3">
    <name type="scientific">Phytophthora fragariaefolia</name>
    <dbReference type="NCBI Taxonomy" id="1490495"/>
    <lineage>
        <taxon>Eukaryota</taxon>
        <taxon>Sar</taxon>
        <taxon>Stramenopiles</taxon>
        <taxon>Oomycota</taxon>
        <taxon>Peronosporomycetes</taxon>
        <taxon>Peronosporales</taxon>
        <taxon>Peronosporaceae</taxon>
        <taxon>Phytophthora</taxon>
    </lineage>
</organism>
<protein>
    <submittedName>
        <fullName evidence="2">Unnamed protein product</fullName>
    </submittedName>
</protein>
<dbReference type="OrthoDB" id="129596at2759"/>
<dbReference type="EMBL" id="BSXT01000555">
    <property type="protein sequence ID" value="GMF29957.1"/>
    <property type="molecule type" value="Genomic_DNA"/>
</dbReference>
<evidence type="ECO:0000256" key="1">
    <source>
        <dbReference type="SAM" id="MobiDB-lite"/>
    </source>
</evidence>
<dbReference type="Proteomes" id="UP001165121">
    <property type="component" value="Unassembled WGS sequence"/>
</dbReference>
<comment type="caution">
    <text evidence="2">The sequence shown here is derived from an EMBL/GenBank/DDBJ whole genome shotgun (WGS) entry which is preliminary data.</text>
</comment>
<feature type="compositionally biased region" description="Basic and acidic residues" evidence="1">
    <location>
        <begin position="33"/>
        <end position="61"/>
    </location>
</feature>
<keyword evidence="3" id="KW-1185">Reference proteome</keyword>
<proteinExistence type="predicted"/>
<gene>
    <name evidence="2" type="ORF">Pfra01_000653000</name>
</gene>
<name>A0A9W6UD61_9STRA</name>
<feature type="region of interest" description="Disordered" evidence="1">
    <location>
        <begin position="1"/>
        <end position="61"/>
    </location>
</feature>
<evidence type="ECO:0000313" key="3">
    <source>
        <dbReference type="Proteomes" id="UP001165121"/>
    </source>
</evidence>
<reference evidence="2" key="1">
    <citation type="submission" date="2023-04" db="EMBL/GenBank/DDBJ databases">
        <title>Phytophthora fragariaefolia NBRC 109709.</title>
        <authorList>
            <person name="Ichikawa N."/>
            <person name="Sato H."/>
            <person name="Tonouchi N."/>
        </authorList>
    </citation>
    <scope>NUCLEOTIDE SEQUENCE</scope>
    <source>
        <strain evidence="2">NBRC 109709</strain>
    </source>
</reference>